<sequence length="165" mass="19091">MSQMNKGKQKQVAMTTPDSPLQIVIEAELETMNIDHCQQREELDESYRQRREQLEQRHSEEIQELEKQQKEEKLELRELHRQMIEDNRTPFQVVTPPPSSPLPVPTLPVPTLPQAGPSVLRGQAISQKRPWEYIDLTGIDDSDEEVGPSGSKQGLDRKKKRQRAF</sequence>
<reference evidence="2 3" key="1">
    <citation type="submission" date="2024-01" db="EMBL/GenBank/DDBJ databases">
        <title>A draft genome for the cacao thread blight pathogen Marasmiellus scandens.</title>
        <authorList>
            <person name="Baruah I.K."/>
            <person name="Leung J."/>
            <person name="Bukari Y."/>
            <person name="Amoako-Attah I."/>
            <person name="Meinhardt L.W."/>
            <person name="Bailey B.A."/>
            <person name="Cohen S.P."/>
        </authorList>
    </citation>
    <scope>NUCLEOTIDE SEQUENCE [LARGE SCALE GENOMIC DNA]</scope>
    <source>
        <strain evidence="2 3">GH-19</strain>
    </source>
</reference>
<evidence type="ECO:0000256" key="1">
    <source>
        <dbReference type="SAM" id="MobiDB-lite"/>
    </source>
</evidence>
<protein>
    <submittedName>
        <fullName evidence="2">Uncharacterized protein</fullName>
    </submittedName>
</protein>
<accession>A0ABR1JMV3</accession>
<evidence type="ECO:0000313" key="2">
    <source>
        <dbReference type="EMBL" id="KAK7461751.1"/>
    </source>
</evidence>
<feature type="region of interest" description="Disordered" evidence="1">
    <location>
        <begin position="41"/>
        <end position="68"/>
    </location>
</feature>
<proteinExistence type="predicted"/>
<feature type="region of interest" description="Disordered" evidence="1">
    <location>
        <begin position="86"/>
        <end position="165"/>
    </location>
</feature>
<organism evidence="2 3">
    <name type="scientific">Marasmiellus scandens</name>
    <dbReference type="NCBI Taxonomy" id="2682957"/>
    <lineage>
        <taxon>Eukaryota</taxon>
        <taxon>Fungi</taxon>
        <taxon>Dikarya</taxon>
        <taxon>Basidiomycota</taxon>
        <taxon>Agaricomycotina</taxon>
        <taxon>Agaricomycetes</taxon>
        <taxon>Agaricomycetidae</taxon>
        <taxon>Agaricales</taxon>
        <taxon>Marasmiineae</taxon>
        <taxon>Omphalotaceae</taxon>
        <taxon>Marasmiellus</taxon>
    </lineage>
</organism>
<evidence type="ECO:0000313" key="3">
    <source>
        <dbReference type="Proteomes" id="UP001498398"/>
    </source>
</evidence>
<feature type="compositionally biased region" description="Pro residues" evidence="1">
    <location>
        <begin position="95"/>
        <end position="111"/>
    </location>
</feature>
<gene>
    <name evidence="2" type="ORF">VKT23_008181</name>
</gene>
<keyword evidence="3" id="KW-1185">Reference proteome</keyword>
<dbReference type="EMBL" id="JBANRG010000012">
    <property type="protein sequence ID" value="KAK7461751.1"/>
    <property type="molecule type" value="Genomic_DNA"/>
</dbReference>
<name>A0ABR1JMV3_9AGAR</name>
<comment type="caution">
    <text evidence="2">The sequence shown here is derived from an EMBL/GenBank/DDBJ whole genome shotgun (WGS) entry which is preliminary data.</text>
</comment>
<dbReference type="Proteomes" id="UP001498398">
    <property type="component" value="Unassembled WGS sequence"/>
</dbReference>